<feature type="compositionally biased region" description="Basic and acidic residues" evidence="3">
    <location>
        <begin position="132"/>
        <end position="141"/>
    </location>
</feature>
<organism evidence="5 6">
    <name type="scientific">Pontibacillus yanchengensis Y32</name>
    <dbReference type="NCBI Taxonomy" id="1385514"/>
    <lineage>
        <taxon>Bacteria</taxon>
        <taxon>Bacillati</taxon>
        <taxon>Bacillota</taxon>
        <taxon>Bacilli</taxon>
        <taxon>Bacillales</taxon>
        <taxon>Bacillaceae</taxon>
        <taxon>Pontibacillus</taxon>
    </lineage>
</organism>
<dbReference type="SUPFAM" id="SSF54523">
    <property type="entry name" value="Pili subunits"/>
    <property type="match status" value="1"/>
</dbReference>
<keyword evidence="4" id="KW-1133">Transmembrane helix</keyword>
<dbReference type="AlphaFoldDB" id="A0A0A2TIJ0"/>
<evidence type="ECO:0000256" key="4">
    <source>
        <dbReference type="SAM" id="Phobius"/>
    </source>
</evidence>
<evidence type="ECO:0000313" key="6">
    <source>
        <dbReference type="Proteomes" id="UP000030147"/>
    </source>
</evidence>
<dbReference type="GO" id="GO:0009986">
    <property type="term" value="C:cell surface"/>
    <property type="evidence" value="ECO:0007669"/>
    <property type="project" value="UniProtKB-SubCell"/>
</dbReference>
<dbReference type="Proteomes" id="UP000030147">
    <property type="component" value="Unassembled WGS sequence"/>
</dbReference>
<feature type="region of interest" description="Disordered" evidence="3">
    <location>
        <begin position="87"/>
        <end position="141"/>
    </location>
</feature>
<keyword evidence="6" id="KW-1185">Reference proteome</keyword>
<keyword evidence="4" id="KW-0472">Membrane</keyword>
<dbReference type="PROSITE" id="PS00409">
    <property type="entry name" value="PROKAR_NTER_METHYL"/>
    <property type="match status" value="1"/>
</dbReference>
<comment type="subcellular location">
    <subcellularLocation>
        <location evidence="1">Cell surface</location>
    </subcellularLocation>
</comment>
<dbReference type="NCBIfam" id="TIGR02532">
    <property type="entry name" value="IV_pilin_GFxxxE"/>
    <property type="match status" value="1"/>
</dbReference>
<evidence type="ECO:0000313" key="5">
    <source>
        <dbReference type="EMBL" id="KGP73881.1"/>
    </source>
</evidence>
<dbReference type="PANTHER" id="PTHR30093:SF43">
    <property type="entry name" value="SLR2015 PROTEIN"/>
    <property type="match status" value="1"/>
</dbReference>
<proteinExistence type="predicted"/>
<dbReference type="eggNOG" id="COG4968">
    <property type="taxonomic scope" value="Bacteria"/>
</dbReference>
<dbReference type="PANTHER" id="PTHR30093">
    <property type="entry name" value="GENERAL SECRETION PATHWAY PROTEIN G"/>
    <property type="match status" value="1"/>
</dbReference>
<dbReference type="Gene3D" id="3.30.700.10">
    <property type="entry name" value="Glycoprotein, Type 4 Pilin"/>
    <property type="match status" value="1"/>
</dbReference>
<name>A0A0A2TIJ0_9BACI</name>
<dbReference type="STRING" id="1385514.N782_21235"/>
<feature type="transmembrane region" description="Helical" evidence="4">
    <location>
        <begin position="20"/>
        <end position="42"/>
    </location>
</feature>
<dbReference type="InterPro" id="IPR045584">
    <property type="entry name" value="Pilin-like"/>
</dbReference>
<keyword evidence="4" id="KW-0812">Transmembrane</keyword>
<dbReference type="EMBL" id="AVBF01000007">
    <property type="protein sequence ID" value="KGP73881.1"/>
    <property type="molecule type" value="Genomic_DNA"/>
</dbReference>
<dbReference type="RefSeq" id="WP_036816595.1">
    <property type="nucleotide sequence ID" value="NZ_AVBF01000007.1"/>
</dbReference>
<keyword evidence="2" id="KW-0178">Competence</keyword>
<sequence>MFNNFRKRLSNEKGFTLVELLAVIVILGIIAAIAVPAIGNIIGDTKKEAHVSNAQSMIEAARLAHTTDDPDLSSPYTLSELVEQGYLDSMPGHPDSGSYDGETSTVTVTENTSSGGITYSVSLNDGEGEVASGEKGEVSAQ</sequence>
<accession>A0A0A2TIJ0</accession>
<feature type="compositionally biased region" description="Low complexity" evidence="3">
    <location>
        <begin position="101"/>
        <end position="116"/>
    </location>
</feature>
<comment type="caution">
    <text evidence="5">The sequence shown here is derived from an EMBL/GenBank/DDBJ whole genome shotgun (WGS) entry which is preliminary data.</text>
</comment>
<reference evidence="5 6" key="1">
    <citation type="journal article" date="2015" name="Stand. Genomic Sci.">
        <title>High quality draft genome sequence of the moderately halophilic bacterium Pontibacillus yanchengensis Y32(T) and comparison among Pontibacillus genomes.</title>
        <authorList>
            <person name="Huang J."/>
            <person name="Qiao Z.X."/>
            <person name="Tang J.W."/>
            <person name="Wang G."/>
        </authorList>
    </citation>
    <scope>NUCLEOTIDE SEQUENCE [LARGE SCALE GENOMIC DNA]</scope>
    <source>
        <strain evidence="5 6">Y32</strain>
    </source>
</reference>
<evidence type="ECO:0000256" key="2">
    <source>
        <dbReference type="ARBA" id="ARBA00023287"/>
    </source>
</evidence>
<evidence type="ECO:0008006" key="7">
    <source>
        <dbReference type="Google" id="ProtNLM"/>
    </source>
</evidence>
<dbReference type="GO" id="GO:0030420">
    <property type="term" value="P:establishment of competence for transformation"/>
    <property type="evidence" value="ECO:0007669"/>
    <property type="project" value="UniProtKB-KW"/>
</dbReference>
<gene>
    <name evidence="5" type="ORF">N782_21235</name>
</gene>
<evidence type="ECO:0000256" key="1">
    <source>
        <dbReference type="ARBA" id="ARBA00004241"/>
    </source>
</evidence>
<protein>
    <recommendedName>
        <fullName evidence="7">Tfp assembly type protein</fullName>
    </recommendedName>
</protein>
<dbReference type="Pfam" id="PF07963">
    <property type="entry name" value="N_methyl"/>
    <property type="match status" value="1"/>
</dbReference>
<evidence type="ECO:0000256" key="3">
    <source>
        <dbReference type="SAM" id="MobiDB-lite"/>
    </source>
</evidence>
<dbReference type="OrthoDB" id="2454081at2"/>
<dbReference type="InterPro" id="IPR012902">
    <property type="entry name" value="N_methyl_site"/>
</dbReference>